<dbReference type="eggNOG" id="COG2010">
    <property type="taxonomic scope" value="Bacteria"/>
</dbReference>
<feature type="chain" id="PRO_5004726396" evidence="1">
    <location>
        <begin position="23"/>
        <end position="159"/>
    </location>
</feature>
<keyword evidence="3" id="KW-1185">Reference proteome</keyword>
<proteinExistence type="predicted"/>
<evidence type="ECO:0000313" key="3">
    <source>
        <dbReference type="Proteomes" id="UP000017819"/>
    </source>
</evidence>
<gene>
    <name evidence="2" type="ORF">N177_0701</name>
</gene>
<evidence type="ECO:0000256" key="1">
    <source>
        <dbReference type="SAM" id="SignalP"/>
    </source>
</evidence>
<protein>
    <submittedName>
        <fullName evidence="2">Putative cytochrome c</fullName>
    </submittedName>
</protein>
<dbReference type="EMBL" id="AWXZ01000013">
    <property type="protein sequence ID" value="ESR26917.1"/>
    <property type="molecule type" value="Genomic_DNA"/>
</dbReference>
<name>V4R4R3_9HYPH</name>
<dbReference type="SUPFAM" id="SSF46626">
    <property type="entry name" value="Cytochrome c"/>
    <property type="match status" value="1"/>
</dbReference>
<dbReference type="STRING" id="631454.N177_0701"/>
<keyword evidence="1" id="KW-0732">Signal</keyword>
<reference evidence="2 3" key="1">
    <citation type="journal article" date="2014" name="Genome Announc.">
        <title>Draft Genome Sequence of Lutibaculum baratangense Strain AMV1T, Isolated from a Mud Volcano in Andamans, India.</title>
        <authorList>
            <person name="Singh A."/>
            <person name="Sreenivas A."/>
            <person name="Sathyanarayana Reddy G."/>
            <person name="Pinnaka A.K."/>
            <person name="Shivaji S."/>
        </authorList>
    </citation>
    <scope>NUCLEOTIDE SEQUENCE [LARGE SCALE GENOMIC DNA]</scope>
    <source>
        <strain evidence="2 3">AMV1</strain>
    </source>
</reference>
<comment type="caution">
    <text evidence="2">The sequence shown here is derived from an EMBL/GenBank/DDBJ whole genome shotgun (WGS) entry which is preliminary data.</text>
</comment>
<dbReference type="OrthoDB" id="9811281at2"/>
<accession>V4R4R3</accession>
<dbReference type="InterPro" id="IPR036909">
    <property type="entry name" value="Cyt_c-like_dom_sf"/>
</dbReference>
<dbReference type="GO" id="GO:0020037">
    <property type="term" value="F:heme binding"/>
    <property type="evidence" value="ECO:0007669"/>
    <property type="project" value="InterPro"/>
</dbReference>
<organism evidence="2 3">
    <name type="scientific">Lutibaculum baratangense AMV1</name>
    <dbReference type="NCBI Taxonomy" id="631454"/>
    <lineage>
        <taxon>Bacteria</taxon>
        <taxon>Pseudomonadati</taxon>
        <taxon>Pseudomonadota</taxon>
        <taxon>Alphaproteobacteria</taxon>
        <taxon>Hyphomicrobiales</taxon>
        <taxon>Tepidamorphaceae</taxon>
        <taxon>Lutibaculum</taxon>
    </lineage>
</organism>
<dbReference type="Gene3D" id="1.10.760.10">
    <property type="entry name" value="Cytochrome c-like domain"/>
    <property type="match status" value="1"/>
</dbReference>
<evidence type="ECO:0000313" key="2">
    <source>
        <dbReference type="EMBL" id="ESR26917.1"/>
    </source>
</evidence>
<dbReference type="RefSeq" id="WP_023430850.1">
    <property type="nucleotide sequence ID" value="NZ_AWXZ01000013.1"/>
</dbReference>
<dbReference type="Proteomes" id="UP000017819">
    <property type="component" value="Unassembled WGS sequence"/>
</dbReference>
<feature type="signal peptide" evidence="1">
    <location>
        <begin position="1"/>
        <end position="22"/>
    </location>
</feature>
<dbReference type="GO" id="GO:0009055">
    <property type="term" value="F:electron transfer activity"/>
    <property type="evidence" value="ECO:0007669"/>
    <property type="project" value="InterPro"/>
</dbReference>
<dbReference type="AlphaFoldDB" id="V4R4R3"/>
<sequence length="159" mass="16711">MTLRSVLAGAALVAASASGAAAGGEVSVERGAYVAATSGCHDCHSGGFAESGGHVDPATALTGVPVGFRGPWGTTYPVNIRAYMAELSEDEWVARARDMKTRPPMPWFSLNIMEESDLRSFHRYVASLGPVGEPMPDYVAPGETPQTPVIDFVPKSPTM</sequence>